<sequence length="138" mass="14376">MTQPTTAASVTGTEITAEFEVTGWDQSVYDEPGEGPAMARATVRKTFRGGIEGVSVAELLTAGDADGRGYVASERFTGTINGRRGTVVYQHGGLDDGRAPYTFGHIVPGSGTAELVGLAGEITFAHDESGARVTLVLR</sequence>
<dbReference type="InterPro" id="IPR023159">
    <property type="entry name" value="SO1590-like_sf"/>
</dbReference>
<dbReference type="RefSeq" id="WP_259858151.1">
    <property type="nucleotide sequence ID" value="NZ_BAAAST010000009.1"/>
</dbReference>
<reference evidence="1" key="1">
    <citation type="submission" date="2021-04" db="EMBL/GenBank/DDBJ databases">
        <authorList>
            <person name="Hartkoorn R.C."/>
            <person name="Beaudoing E."/>
            <person name="Hot D."/>
        </authorList>
    </citation>
    <scope>NUCLEOTIDE SEQUENCE</scope>
    <source>
        <strain evidence="1">NRRL B-16292</strain>
    </source>
</reference>
<evidence type="ECO:0000313" key="1">
    <source>
        <dbReference type="EMBL" id="UWP80391.1"/>
    </source>
</evidence>
<reference evidence="1" key="2">
    <citation type="submission" date="2022-09" db="EMBL/GenBank/DDBJ databases">
        <title>Biosynthetic gene clusters of Dactylosporangioum fulvum.</title>
        <authorList>
            <person name="Caradec T."/>
        </authorList>
    </citation>
    <scope>NUCLEOTIDE SEQUENCE</scope>
    <source>
        <strain evidence="1">NRRL B-16292</strain>
    </source>
</reference>
<gene>
    <name evidence="1" type="ORF">Dfulv_35250</name>
</gene>
<accession>A0ABY5VTF3</accession>
<dbReference type="Gene3D" id="2.40.350.10">
    <property type="entry name" value="SO1590-like"/>
    <property type="match status" value="1"/>
</dbReference>
<name>A0ABY5VTF3_9ACTN</name>
<dbReference type="InterPro" id="IPR021607">
    <property type="entry name" value="DUF3224"/>
</dbReference>
<evidence type="ECO:0000313" key="2">
    <source>
        <dbReference type="Proteomes" id="UP001059617"/>
    </source>
</evidence>
<dbReference type="Proteomes" id="UP001059617">
    <property type="component" value="Chromosome"/>
</dbReference>
<organism evidence="1 2">
    <name type="scientific">Dactylosporangium fulvum</name>
    <dbReference type="NCBI Taxonomy" id="53359"/>
    <lineage>
        <taxon>Bacteria</taxon>
        <taxon>Bacillati</taxon>
        <taxon>Actinomycetota</taxon>
        <taxon>Actinomycetes</taxon>
        <taxon>Micromonosporales</taxon>
        <taxon>Micromonosporaceae</taxon>
        <taxon>Dactylosporangium</taxon>
    </lineage>
</organism>
<proteinExistence type="predicted"/>
<dbReference type="Pfam" id="PF11528">
    <property type="entry name" value="DUF3224"/>
    <property type="match status" value="1"/>
</dbReference>
<keyword evidence="2" id="KW-1185">Reference proteome</keyword>
<protein>
    <submittedName>
        <fullName evidence="1">DUF3224 domain-containing protein</fullName>
    </submittedName>
</protein>
<dbReference type="EMBL" id="CP073720">
    <property type="protein sequence ID" value="UWP80391.1"/>
    <property type="molecule type" value="Genomic_DNA"/>
</dbReference>
<dbReference type="SUPFAM" id="SSF159238">
    <property type="entry name" value="SO1590-like"/>
    <property type="match status" value="1"/>
</dbReference>